<protein>
    <submittedName>
        <fullName evidence="2">Uncharacterized protein</fullName>
    </submittedName>
</protein>
<evidence type="ECO:0000313" key="2">
    <source>
        <dbReference type="EMBL" id="RQM39557.1"/>
    </source>
</evidence>
<organism evidence="2 3">
    <name type="scientific">Erwinia psidii</name>
    <dbReference type="NCBI Taxonomy" id="69224"/>
    <lineage>
        <taxon>Bacteria</taxon>
        <taxon>Pseudomonadati</taxon>
        <taxon>Pseudomonadota</taxon>
        <taxon>Gammaproteobacteria</taxon>
        <taxon>Enterobacterales</taxon>
        <taxon>Erwiniaceae</taxon>
        <taxon>Erwinia</taxon>
    </lineage>
</organism>
<name>A0A3N6S3W1_9GAMM</name>
<proteinExistence type="predicted"/>
<dbReference type="AlphaFoldDB" id="A0A3N6S3W1"/>
<evidence type="ECO:0000313" key="3">
    <source>
        <dbReference type="Proteomes" id="UP000279457"/>
    </source>
</evidence>
<feature type="region of interest" description="Disordered" evidence="1">
    <location>
        <begin position="1"/>
        <end position="27"/>
    </location>
</feature>
<sequence length="69" mass="7956">MINPQRTEQSRTALTQLASTCQPQHQRRQYPLYRKDPYRTDWLTGFMDRPCGKPGLRTAPTIAAVPARL</sequence>
<dbReference type="EMBL" id="RHHM01000002">
    <property type="protein sequence ID" value="RQM39557.1"/>
    <property type="molecule type" value="Genomic_DNA"/>
</dbReference>
<dbReference type="Proteomes" id="UP000279457">
    <property type="component" value="Unassembled WGS sequence"/>
</dbReference>
<evidence type="ECO:0000256" key="1">
    <source>
        <dbReference type="SAM" id="MobiDB-lite"/>
    </source>
</evidence>
<feature type="compositionally biased region" description="Polar residues" evidence="1">
    <location>
        <begin position="1"/>
        <end position="24"/>
    </location>
</feature>
<accession>A0A3N6S3W1</accession>
<gene>
    <name evidence="2" type="ORF">EB241_03780</name>
</gene>
<comment type="caution">
    <text evidence="2">The sequence shown here is derived from an EMBL/GenBank/DDBJ whole genome shotgun (WGS) entry which is preliminary data.</text>
</comment>
<keyword evidence="3" id="KW-1185">Reference proteome</keyword>
<reference evidence="2 3" key="1">
    <citation type="submission" date="2018-10" db="EMBL/GenBank/DDBJ databases">
        <title>Draft genome sequence for the type isolate of Erwinia psidii, agent causal of bacterial blight in guava (Psidium guajava) and wilt and die-back of Eucalyptus spp.</title>
        <authorList>
            <person name="Hermenegildo P.S."/>
            <person name="Santos S.A."/>
            <person name="Guimaraes L.M.S."/>
            <person name="Vidigal P.M.P."/>
            <person name="Pereira I.C."/>
            <person name="Badel J.L."/>
            <person name="Alfenas-Zerbini P."/>
            <person name="Ferreira M.A.S.V."/>
            <person name="Alfenas A.C."/>
        </authorList>
    </citation>
    <scope>NUCLEOTIDE SEQUENCE [LARGE SCALE GENOMIC DNA]</scope>
    <source>
        <strain evidence="2 3">IBSBF 435</strain>
    </source>
</reference>